<dbReference type="RefSeq" id="WP_132170555.1">
    <property type="nucleotide sequence ID" value="NZ_SMKX01000068.1"/>
</dbReference>
<gene>
    <name evidence="1" type="ORF">E1263_22630</name>
</gene>
<protein>
    <submittedName>
        <fullName evidence="1">Uncharacterized protein</fullName>
    </submittedName>
</protein>
<dbReference type="AlphaFoldDB" id="A0A4R4ZGF7"/>
<keyword evidence="2" id="KW-1185">Reference proteome</keyword>
<proteinExistence type="predicted"/>
<sequence length="275" mass="30293">MRTEGCSPPHEPDLSDSAERAAYHLVPVLLGGGVTAEQRDCCGRQGAVDFLLRYPDGREAALEVTSEAMPRARQLNSLLENKALPNPGNWTWSATVGDPRDLPELDARCERIILACEAAGIREPRYAYELWPANSDINWLMRSSVDMYGSPDLPKVSDGREVPFNVTPGSIGGGTSETLNEFGEVFQDLLGLENVQRHVAKLVRSGQTERHLFLVCGMTALPYSVFSALALRDVMPPTSPPLPVGVTHLWLMVEFSRWVFLVATEGMTRFERPAA</sequence>
<dbReference type="EMBL" id="SMKX01000068">
    <property type="protein sequence ID" value="TDD57691.1"/>
    <property type="molecule type" value="Genomic_DNA"/>
</dbReference>
<evidence type="ECO:0000313" key="1">
    <source>
        <dbReference type="EMBL" id="TDD57691.1"/>
    </source>
</evidence>
<reference evidence="1 2" key="1">
    <citation type="submission" date="2019-03" db="EMBL/GenBank/DDBJ databases">
        <title>Draft genome sequences of novel Actinobacteria.</title>
        <authorList>
            <person name="Sahin N."/>
            <person name="Ay H."/>
            <person name="Saygin H."/>
        </authorList>
    </citation>
    <scope>NUCLEOTIDE SEQUENCE [LARGE SCALE GENOMIC DNA]</scope>
    <source>
        <strain evidence="1 2">JCM 13523</strain>
    </source>
</reference>
<organism evidence="1 2">
    <name type="scientific">Kribbella antibiotica</name>
    <dbReference type="NCBI Taxonomy" id="190195"/>
    <lineage>
        <taxon>Bacteria</taxon>
        <taxon>Bacillati</taxon>
        <taxon>Actinomycetota</taxon>
        <taxon>Actinomycetes</taxon>
        <taxon>Propionibacteriales</taxon>
        <taxon>Kribbellaceae</taxon>
        <taxon>Kribbella</taxon>
    </lineage>
</organism>
<dbReference type="OrthoDB" id="5194596at2"/>
<name>A0A4R4ZGF7_9ACTN</name>
<evidence type="ECO:0000313" key="2">
    <source>
        <dbReference type="Proteomes" id="UP000295124"/>
    </source>
</evidence>
<dbReference type="Proteomes" id="UP000295124">
    <property type="component" value="Unassembled WGS sequence"/>
</dbReference>
<comment type="caution">
    <text evidence="1">The sequence shown here is derived from an EMBL/GenBank/DDBJ whole genome shotgun (WGS) entry which is preliminary data.</text>
</comment>
<accession>A0A4R4ZGF7</accession>